<accession>A0ABN8NIG2</accession>
<dbReference type="EMBL" id="CALNXK010000018">
    <property type="protein sequence ID" value="CAH3106091.1"/>
    <property type="molecule type" value="Genomic_DNA"/>
</dbReference>
<dbReference type="Pfam" id="PF01834">
    <property type="entry name" value="XRCC1_N"/>
    <property type="match status" value="1"/>
</dbReference>
<keyword evidence="9" id="KW-1185">Reference proteome</keyword>
<evidence type="ECO:0000256" key="6">
    <source>
        <dbReference type="SAM" id="MobiDB-lite"/>
    </source>
</evidence>
<dbReference type="InterPro" id="IPR002706">
    <property type="entry name" value="Xrcc1_N"/>
</dbReference>
<keyword evidence="3" id="KW-0227">DNA damage</keyword>
<dbReference type="SMART" id="SM00292">
    <property type="entry name" value="BRCT"/>
    <property type="match status" value="2"/>
</dbReference>
<evidence type="ECO:0000256" key="5">
    <source>
        <dbReference type="ARBA" id="ARBA00023242"/>
    </source>
</evidence>
<feature type="compositionally biased region" description="Basic and acidic residues" evidence="6">
    <location>
        <begin position="443"/>
        <end position="464"/>
    </location>
</feature>
<evidence type="ECO:0000313" key="8">
    <source>
        <dbReference type="EMBL" id="CAH3106091.1"/>
    </source>
</evidence>
<feature type="region of interest" description="Disordered" evidence="6">
    <location>
        <begin position="221"/>
        <end position="325"/>
    </location>
</feature>
<reference evidence="8 9" key="1">
    <citation type="submission" date="2022-05" db="EMBL/GenBank/DDBJ databases">
        <authorList>
            <consortium name="Genoscope - CEA"/>
            <person name="William W."/>
        </authorList>
    </citation>
    <scope>NUCLEOTIDE SEQUENCE [LARGE SCALE GENOMIC DNA]</scope>
</reference>
<dbReference type="SUPFAM" id="SSF52113">
    <property type="entry name" value="BRCT domain"/>
    <property type="match status" value="2"/>
</dbReference>
<feature type="compositionally biased region" description="Polar residues" evidence="6">
    <location>
        <begin position="161"/>
        <end position="172"/>
    </location>
</feature>
<keyword evidence="2" id="KW-0677">Repeat</keyword>
<feature type="region of interest" description="Disordered" evidence="6">
    <location>
        <begin position="408"/>
        <end position="578"/>
    </location>
</feature>
<dbReference type="CDD" id="cd17725">
    <property type="entry name" value="BRCT_XRCC1_rpt1"/>
    <property type="match status" value="1"/>
</dbReference>
<dbReference type="CDD" id="cd17707">
    <property type="entry name" value="BRCT_XRCC1_rpt2"/>
    <property type="match status" value="1"/>
</dbReference>
<dbReference type="Proteomes" id="UP001159405">
    <property type="component" value="Unassembled WGS sequence"/>
</dbReference>
<organism evidence="8 9">
    <name type="scientific">Porites lobata</name>
    <dbReference type="NCBI Taxonomy" id="104759"/>
    <lineage>
        <taxon>Eukaryota</taxon>
        <taxon>Metazoa</taxon>
        <taxon>Cnidaria</taxon>
        <taxon>Anthozoa</taxon>
        <taxon>Hexacorallia</taxon>
        <taxon>Scleractinia</taxon>
        <taxon>Fungiina</taxon>
        <taxon>Poritidae</taxon>
        <taxon>Porites</taxon>
    </lineage>
</organism>
<dbReference type="SUPFAM" id="SSF49785">
    <property type="entry name" value="Galactose-binding domain-like"/>
    <property type="match status" value="1"/>
</dbReference>
<dbReference type="Gene3D" id="2.60.120.260">
    <property type="entry name" value="Galactose-binding domain-like"/>
    <property type="match status" value="1"/>
</dbReference>
<feature type="compositionally biased region" description="Basic and acidic residues" evidence="6">
    <location>
        <begin position="475"/>
        <end position="486"/>
    </location>
</feature>
<proteinExistence type="predicted"/>
<dbReference type="PANTHER" id="PTHR11370:SF5">
    <property type="entry name" value="DNA REPAIR PROTEIN XRCC1"/>
    <property type="match status" value="1"/>
</dbReference>
<feature type="domain" description="BRCT" evidence="7">
    <location>
        <begin position="578"/>
        <end position="669"/>
    </location>
</feature>
<feature type="compositionally biased region" description="Acidic residues" evidence="6">
    <location>
        <begin position="538"/>
        <end position="555"/>
    </location>
</feature>
<feature type="compositionally biased region" description="Basic and acidic residues" evidence="6">
    <location>
        <begin position="504"/>
        <end position="518"/>
    </location>
</feature>
<dbReference type="InterPro" id="IPR001357">
    <property type="entry name" value="BRCT_dom"/>
</dbReference>
<dbReference type="Gene3D" id="3.40.50.10190">
    <property type="entry name" value="BRCT domain"/>
    <property type="match status" value="2"/>
</dbReference>
<sequence>MPLIRPRHVLSFSSEDVAQPAQNLLKSETYRKWRCASGGEKQASIILELERAMRIHSIDIGNNGSALVEVLVGRSSWSSNEQYQVLLVASSFMSPAESKSFTNINRVRMFGPDKLSKPVAAQKWDRIKLVCTQPFNKNEQYGLSFINLHSPPEDTDEGDVKNTTISSPSVANPASKRLGRFTLKDDSDNEETSISSGSLFFKKLQKKASLPPMSMAAEVRAASTATASSSDDKRTSDTSGFKATKDRQSVPSDRQPVALNRHVEAKDKKGNSRTTSPKPEQKSAERRISESTKRKYDDLPKENSRGKSPPPSKRKRESVNKDDSQVTFGEIMKDVVFVMSGFVNPERGNLRDKALQMGAQFKQDWGKGCTHLICAFANTPKFNQVKGKGKIVTKKWITDCFKKNRRLPTRDYHLPGDSSSSDESSDEKDIKATRPVKTTTSTERGERKRAGSKEETSPVSDKRPIGKNTQASEATETKDEPKKANDADDIYGGSTDDESAELNQSKEIEHVAPPRSKEASSSSDLDTEDELKRVQGEDKDDEDDIYGGTTDDEQEETTKKDEAESADDVTSGSEDLPELPDFFSHKHFMLYGEIESTTRRLLIRYITAYNGIVEEYMSDNVDFVITNENWDRNFDEALNENASLAFVRPKWIMVCHEKGALVPFQPYIIVPS</sequence>
<gene>
    <name evidence="8" type="ORF">PLOB_00013639</name>
</gene>
<keyword evidence="4" id="KW-0234">DNA repair</keyword>
<dbReference type="PANTHER" id="PTHR11370">
    <property type="entry name" value="DNA-REPAIR PROTEIN XRCC1"/>
    <property type="match status" value="1"/>
</dbReference>
<feature type="region of interest" description="Disordered" evidence="6">
    <location>
        <begin position="148"/>
        <end position="194"/>
    </location>
</feature>
<comment type="subcellular location">
    <subcellularLocation>
        <location evidence="1">Nucleus</location>
    </subcellularLocation>
</comment>
<comment type="caution">
    <text evidence="8">The sequence shown here is derived from an EMBL/GenBank/DDBJ whole genome shotgun (WGS) entry which is preliminary data.</text>
</comment>
<evidence type="ECO:0000256" key="1">
    <source>
        <dbReference type="ARBA" id="ARBA00004123"/>
    </source>
</evidence>
<dbReference type="InterPro" id="IPR008979">
    <property type="entry name" value="Galactose-bd-like_sf"/>
</dbReference>
<dbReference type="InterPro" id="IPR036420">
    <property type="entry name" value="BRCT_dom_sf"/>
</dbReference>
<dbReference type="PROSITE" id="PS50172">
    <property type="entry name" value="BRCT"/>
    <property type="match status" value="2"/>
</dbReference>
<feature type="domain" description="BRCT" evidence="7">
    <location>
        <begin position="327"/>
        <end position="414"/>
    </location>
</feature>
<evidence type="ECO:0000259" key="7">
    <source>
        <dbReference type="PROSITE" id="PS50172"/>
    </source>
</evidence>
<evidence type="ECO:0000256" key="3">
    <source>
        <dbReference type="ARBA" id="ARBA00022763"/>
    </source>
</evidence>
<dbReference type="Pfam" id="PF00533">
    <property type="entry name" value="BRCT"/>
    <property type="match status" value="1"/>
</dbReference>
<protein>
    <recommendedName>
        <fullName evidence="7">BRCT domain-containing protein</fullName>
    </recommendedName>
</protein>
<dbReference type="InterPro" id="IPR045080">
    <property type="entry name" value="BRCT_XRCC1_rpt1"/>
</dbReference>
<evidence type="ECO:0000256" key="4">
    <source>
        <dbReference type="ARBA" id="ARBA00023204"/>
    </source>
</evidence>
<name>A0ABN8NIG2_9CNID</name>
<evidence type="ECO:0000313" key="9">
    <source>
        <dbReference type="Proteomes" id="UP001159405"/>
    </source>
</evidence>
<feature type="compositionally biased region" description="Basic and acidic residues" evidence="6">
    <location>
        <begin position="261"/>
        <end position="270"/>
    </location>
</feature>
<dbReference type="Pfam" id="PF16589">
    <property type="entry name" value="BRCT_2"/>
    <property type="match status" value="1"/>
</dbReference>
<evidence type="ECO:0000256" key="2">
    <source>
        <dbReference type="ARBA" id="ARBA00022737"/>
    </source>
</evidence>
<keyword evidence="5" id="KW-0539">Nucleus</keyword>
<feature type="compositionally biased region" description="Basic and acidic residues" evidence="6">
    <location>
        <begin position="279"/>
        <end position="305"/>
    </location>
</feature>